<evidence type="ECO:0000256" key="1">
    <source>
        <dbReference type="SAM" id="MobiDB-lite"/>
    </source>
</evidence>
<evidence type="ECO:0000313" key="2">
    <source>
        <dbReference type="EMBL" id="ROL48836.1"/>
    </source>
</evidence>
<comment type="caution">
    <text evidence="2">The sequence shown here is derived from an EMBL/GenBank/DDBJ whole genome shotgun (WGS) entry which is preliminary data.</text>
</comment>
<feature type="region of interest" description="Disordered" evidence="1">
    <location>
        <begin position="55"/>
        <end position="100"/>
    </location>
</feature>
<gene>
    <name evidence="2" type="ORF">DPX16_23189</name>
</gene>
<reference evidence="2 3" key="1">
    <citation type="submission" date="2018-10" db="EMBL/GenBank/DDBJ databases">
        <title>Genome assembly for a Yunnan-Guizhou Plateau 3E fish, Anabarilius grahami (Regan), and its evolutionary and genetic applications.</title>
        <authorList>
            <person name="Jiang W."/>
        </authorList>
    </citation>
    <scope>NUCLEOTIDE SEQUENCE [LARGE SCALE GENOMIC DNA]</scope>
    <source>
        <strain evidence="2">AG-KIZ</strain>
        <tissue evidence="2">Muscle</tissue>
    </source>
</reference>
<accession>A0A3N0YRK7</accession>
<protein>
    <submittedName>
        <fullName evidence="2">Uncharacterized protein</fullName>
    </submittedName>
</protein>
<feature type="compositionally biased region" description="Polar residues" evidence="1">
    <location>
        <begin position="64"/>
        <end position="99"/>
    </location>
</feature>
<dbReference type="Proteomes" id="UP000281406">
    <property type="component" value="Unassembled WGS sequence"/>
</dbReference>
<proteinExistence type="predicted"/>
<evidence type="ECO:0000313" key="3">
    <source>
        <dbReference type="Proteomes" id="UP000281406"/>
    </source>
</evidence>
<dbReference type="AlphaFoldDB" id="A0A3N0YRK7"/>
<organism evidence="2 3">
    <name type="scientific">Anabarilius grahami</name>
    <name type="common">Kanglang fish</name>
    <name type="synonym">Barilius grahami</name>
    <dbReference type="NCBI Taxonomy" id="495550"/>
    <lineage>
        <taxon>Eukaryota</taxon>
        <taxon>Metazoa</taxon>
        <taxon>Chordata</taxon>
        <taxon>Craniata</taxon>
        <taxon>Vertebrata</taxon>
        <taxon>Euteleostomi</taxon>
        <taxon>Actinopterygii</taxon>
        <taxon>Neopterygii</taxon>
        <taxon>Teleostei</taxon>
        <taxon>Ostariophysi</taxon>
        <taxon>Cypriniformes</taxon>
        <taxon>Xenocyprididae</taxon>
        <taxon>Xenocypridinae</taxon>
        <taxon>Xenocypridinae incertae sedis</taxon>
        <taxon>Anabarilius</taxon>
    </lineage>
</organism>
<name>A0A3N0YRK7_ANAGA</name>
<sequence length="114" mass="12861">MEDGKLGSKYRDTRYVLLRHTLDNSFEMVNVEDGPRIERNVKNIRHVPVQLEINIPGPAEKQSDQGTQETVVKSDSSKEPQSSFVTVPDTSSKPLTTRSGRVIKKPACFKDMIM</sequence>
<keyword evidence="3" id="KW-1185">Reference proteome</keyword>
<dbReference type="EMBL" id="RJVU01028295">
    <property type="protein sequence ID" value="ROL48836.1"/>
    <property type="molecule type" value="Genomic_DNA"/>
</dbReference>